<dbReference type="AlphaFoldDB" id="A0A8I7B0V6"/>
<dbReference type="Proteomes" id="UP000011116">
    <property type="component" value="Chromosome 1H"/>
</dbReference>
<name>A0A8I7B0V6_HORVV</name>
<reference evidence="4" key="2">
    <citation type="submission" date="2020-10" db="EMBL/GenBank/DDBJ databases">
        <authorList>
            <person name="Scholz U."/>
            <person name="Mascher M."/>
            <person name="Fiebig A."/>
        </authorList>
    </citation>
    <scope>NUCLEOTIDE SEQUENCE [LARGE SCALE GENOMIC DNA]</scope>
    <source>
        <strain evidence="4">cv. Morex</strain>
    </source>
</reference>
<evidence type="ECO:0000259" key="3">
    <source>
        <dbReference type="Pfam" id="PF00149"/>
    </source>
</evidence>
<dbReference type="Gramene" id="HORVU.MOREX.r3.1HG0042940.1">
    <property type="protein sequence ID" value="HORVU.MOREX.r3.1HG0042940.1"/>
    <property type="gene ID" value="HORVU.MOREX.r3.1HG0042940"/>
</dbReference>
<reference evidence="4" key="3">
    <citation type="submission" date="2022-01" db="UniProtKB">
        <authorList>
            <consortium name="EnsemblPlants"/>
        </authorList>
    </citation>
    <scope>IDENTIFICATION</scope>
    <source>
        <strain evidence="4">subsp. vulgare</strain>
    </source>
</reference>
<dbReference type="GO" id="GO:0005737">
    <property type="term" value="C:cytoplasm"/>
    <property type="evidence" value="ECO:0007669"/>
    <property type="project" value="UniProtKB-SubCell"/>
</dbReference>
<dbReference type="EnsemblPlants" id="HORVU.MOREX.r3.1HG0042940.1">
    <property type="protein sequence ID" value="HORVU.MOREX.r3.1HG0042940.1"/>
    <property type="gene ID" value="HORVU.MOREX.r3.1HG0042940"/>
</dbReference>
<sequence length="91" mass="10372">MSRHIRQVYGVYDECLCKYGSMNVWRCCTGIFDYLSLSTLIENKISNVHGGLSLGITTLDEVNYSPLLFHLEKGNQELNGDLKDMYINTSM</sequence>
<evidence type="ECO:0000256" key="1">
    <source>
        <dbReference type="ARBA" id="ARBA00004496"/>
    </source>
</evidence>
<proteinExistence type="inferred from homology"/>
<accession>A0A8I7B0V6</accession>
<reference evidence="5" key="1">
    <citation type="journal article" date="2012" name="Nature">
        <title>A physical, genetic and functional sequence assembly of the barley genome.</title>
        <authorList>
            <consortium name="The International Barley Genome Sequencing Consortium"/>
            <person name="Mayer K.F."/>
            <person name="Waugh R."/>
            <person name="Brown J.W."/>
            <person name="Schulman A."/>
            <person name="Langridge P."/>
            <person name="Platzer M."/>
            <person name="Fincher G.B."/>
            <person name="Muehlbauer G.J."/>
            <person name="Sato K."/>
            <person name="Close T.J."/>
            <person name="Wise R.P."/>
            <person name="Stein N."/>
        </authorList>
    </citation>
    <scope>NUCLEOTIDE SEQUENCE [LARGE SCALE GENOMIC DNA]</scope>
    <source>
        <strain evidence="5">cv. Morex</strain>
    </source>
</reference>
<dbReference type="Gene3D" id="3.60.21.10">
    <property type="match status" value="1"/>
</dbReference>
<dbReference type="InterPro" id="IPR004843">
    <property type="entry name" value="Calcineurin-like_PHP"/>
</dbReference>
<dbReference type="PANTHER" id="PTHR45619">
    <property type="entry name" value="SERINE/THREONINE-PROTEIN PHOSPHATASE PP2A-RELATED"/>
    <property type="match status" value="1"/>
</dbReference>
<dbReference type="SMR" id="A0A8I7B0V6"/>
<keyword evidence="5" id="KW-1185">Reference proteome</keyword>
<dbReference type="SUPFAM" id="SSF56300">
    <property type="entry name" value="Metallo-dependent phosphatases"/>
    <property type="match status" value="1"/>
</dbReference>
<dbReference type="InterPro" id="IPR047129">
    <property type="entry name" value="PPA2-like"/>
</dbReference>
<evidence type="ECO:0000256" key="2">
    <source>
        <dbReference type="ARBA" id="ARBA00034714"/>
    </source>
</evidence>
<protein>
    <recommendedName>
        <fullName evidence="3">Calcineurin-like phosphoesterase domain-containing protein</fullName>
    </recommendedName>
</protein>
<feature type="domain" description="Calcineurin-like phosphoesterase" evidence="3">
    <location>
        <begin position="12"/>
        <end position="69"/>
    </location>
</feature>
<evidence type="ECO:0000313" key="5">
    <source>
        <dbReference type="Proteomes" id="UP000011116"/>
    </source>
</evidence>
<comment type="similarity">
    <text evidence="2">Belongs to the PPP phosphatase family. PP-2A subfamily.</text>
</comment>
<dbReference type="GO" id="GO:0004722">
    <property type="term" value="F:protein serine/threonine phosphatase activity"/>
    <property type="evidence" value="ECO:0007669"/>
    <property type="project" value="InterPro"/>
</dbReference>
<evidence type="ECO:0000313" key="4">
    <source>
        <dbReference type="EnsemblPlants" id="HORVU.MOREX.r3.1HG0042940.1"/>
    </source>
</evidence>
<dbReference type="Pfam" id="PF00149">
    <property type="entry name" value="Metallophos"/>
    <property type="match status" value="1"/>
</dbReference>
<dbReference type="InterPro" id="IPR029052">
    <property type="entry name" value="Metallo-depent_PP-like"/>
</dbReference>
<comment type="subcellular location">
    <subcellularLocation>
        <location evidence="1">Cytoplasm</location>
    </subcellularLocation>
</comment>
<organism evidence="4 5">
    <name type="scientific">Hordeum vulgare subsp. vulgare</name>
    <name type="common">Domesticated barley</name>
    <dbReference type="NCBI Taxonomy" id="112509"/>
    <lineage>
        <taxon>Eukaryota</taxon>
        <taxon>Viridiplantae</taxon>
        <taxon>Streptophyta</taxon>
        <taxon>Embryophyta</taxon>
        <taxon>Tracheophyta</taxon>
        <taxon>Spermatophyta</taxon>
        <taxon>Magnoliopsida</taxon>
        <taxon>Liliopsida</taxon>
        <taxon>Poales</taxon>
        <taxon>Poaceae</taxon>
        <taxon>BOP clade</taxon>
        <taxon>Pooideae</taxon>
        <taxon>Triticodae</taxon>
        <taxon>Triticeae</taxon>
        <taxon>Hordeinae</taxon>
        <taxon>Hordeum</taxon>
    </lineage>
</organism>